<organism evidence="1 2">
    <name type="scientific">Liparis tanakae</name>
    <name type="common">Tanaka's snailfish</name>
    <dbReference type="NCBI Taxonomy" id="230148"/>
    <lineage>
        <taxon>Eukaryota</taxon>
        <taxon>Metazoa</taxon>
        <taxon>Chordata</taxon>
        <taxon>Craniata</taxon>
        <taxon>Vertebrata</taxon>
        <taxon>Euteleostomi</taxon>
        <taxon>Actinopterygii</taxon>
        <taxon>Neopterygii</taxon>
        <taxon>Teleostei</taxon>
        <taxon>Neoteleostei</taxon>
        <taxon>Acanthomorphata</taxon>
        <taxon>Eupercaria</taxon>
        <taxon>Perciformes</taxon>
        <taxon>Cottioidei</taxon>
        <taxon>Cottales</taxon>
        <taxon>Liparidae</taxon>
        <taxon>Liparis</taxon>
    </lineage>
</organism>
<gene>
    <name evidence="1" type="ORF">EYF80_022671</name>
</gene>
<protein>
    <submittedName>
        <fullName evidence="1">Uncharacterized protein</fullName>
    </submittedName>
</protein>
<dbReference type="AlphaFoldDB" id="A0A4Z2HNL0"/>
<comment type="caution">
    <text evidence="1">The sequence shown here is derived from an EMBL/GenBank/DDBJ whole genome shotgun (WGS) entry which is preliminary data.</text>
</comment>
<reference evidence="1 2" key="1">
    <citation type="submission" date="2019-03" db="EMBL/GenBank/DDBJ databases">
        <title>First draft genome of Liparis tanakae, snailfish: a comprehensive survey of snailfish specific genes.</title>
        <authorList>
            <person name="Kim W."/>
            <person name="Song I."/>
            <person name="Jeong J.-H."/>
            <person name="Kim D."/>
            <person name="Kim S."/>
            <person name="Ryu S."/>
            <person name="Song J.Y."/>
            <person name="Lee S.K."/>
        </authorList>
    </citation>
    <scope>NUCLEOTIDE SEQUENCE [LARGE SCALE GENOMIC DNA]</scope>
    <source>
        <tissue evidence="1">Muscle</tissue>
    </source>
</reference>
<evidence type="ECO:0000313" key="1">
    <source>
        <dbReference type="EMBL" id="TNN67141.1"/>
    </source>
</evidence>
<sequence>MCVIGFSETLRHTMSRGTRGRRYESRGSGRTKVHHHRYEADEFNVTRMSEDECFFKRPYR</sequence>
<name>A0A4Z2HNL0_9TELE</name>
<evidence type="ECO:0000313" key="2">
    <source>
        <dbReference type="Proteomes" id="UP000314294"/>
    </source>
</evidence>
<proteinExistence type="predicted"/>
<keyword evidence="2" id="KW-1185">Reference proteome</keyword>
<accession>A0A4Z2HNL0</accession>
<dbReference type="EMBL" id="SRLO01000209">
    <property type="protein sequence ID" value="TNN67141.1"/>
    <property type="molecule type" value="Genomic_DNA"/>
</dbReference>
<dbReference type="Proteomes" id="UP000314294">
    <property type="component" value="Unassembled WGS sequence"/>
</dbReference>